<dbReference type="Pfam" id="PF00106">
    <property type="entry name" value="adh_short"/>
    <property type="match status" value="1"/>
</dbReference>
<dbReference type="AlphaFoldDB" id="A0A432WQC8"/>
<evidence type="ECO:0000313" key="6">
    <source>
        <dbReference type="Proteomes" id="UP000286934"/>
    </source>
</evidence>
<dbReference type="CDD" id="cd05233">
    <property type="entry name" value="SDR_c"/>
    <property type="match status" value="1"/>
</dbReference>
<accession>A0A432WQC8</accession>
<dbReference type="OrthoDB" id="4690547at2"/>
<dbReference type="PANTHER" id="PTHR43391">
    <property type="entry name" value="RETINOL DEHYDROGENASE-RELATED"/>
    <property type="match status" value="1"/>
</dbReference>
<name>A0A432WQC8_9GAMM</name>
<sequence>MSNNNQQKRIFITGGASGFGLAIARFYAKQGWRVALGDISDEHAKTALAELEPHAAEVRYFHCDVTRDDDLQKVADTLAEAWKGVDVVVNNAGVAQVGAIDDVSMADWEWITQINMLGVVRGCRVFTPLLKKQGQGHIVNVASMAGLLDLPNMAAYNATKAAVVSISETLENELAPFNIGVSVVCPSFFRTNLGNSMRSTVPGMEKTLDKLMSKSDLSADDIAAQVAAAVSQRKFYVLPHALARRTWRLKRWLPRSLYAKMIQKQSAKFGGRK</sequence>
<evidence type="ECO:0000256" key="2">
    <source>
        <dbReference type="ARBA" id="ARBA00022857"/>
    </source>
</evidence>
<keyword evidence="3" id="KW-0560">Oxidoreductase</keyword>
<dbReference type="PRINTS" id="PR00080">
    <property type="entry name" value="SDRFAMILY"/>
</dbReference>
<dbReference type="SUPFAM" id="SSF51735">
    <property type="entry name" value="NAD(P)-binding Rossmann-fold domains"/>
    <property type="match status" value="1"/>
</dbReference>
<comment type="caution">
    <text evidence="5">The sequence shown here is derived from an EMBL/GenBank/DDBJ whole genome shotgun (WGS) entry which is preliminary data.</text>
</comment>
<dbReference type="PRINTS" id="PR00081">
    <property type="entry name" value="GDHRDH"/>
</dbReference>
<dbReference type="PANTHER" id="PTHR43391:SF14">
    <property type="entry name" value="DEHYDROGENASE_REDUCTASE SDR FAMILY PROTEIN 7-LIKE"/>
    <property type="match status" value="1"/>
</dbReference>
<gene>
    <name evidence="5" type="ORF">CWE13_10785</name>
</gene>
<proteinExistence type="inferred from homology"/>
<dbReference type="GO" id="GO:0016491">
    <property type="term" value="F:oxidoreductase activity"/>
    <property type="evidence" value="ECO:0007669"/>
    <property type="project" value="UniProtKB-KW"/>
</dbReference>
<dbReference type="InterPro" id="IPR002347">
    <property type="entry name" value="SDR_fam"/>
</dbReference>
<dbReference type="InterPro" id="IPR036291">
    <property type="entry name" value="NAD(P)-bd_dom_sf"/>
</dbReference>
<dbReference type="Proteomes" id="UP000286934">
    <property type="component" value="Unassembled WGS sequence"/>
</dbReference>
<keyword evidence="6" id="KW-1185">Reference proteome</keyword>
<evidence type="ECO:0000256" key="1">
    <source>
        <dbReference type="ARBA" id="ARBA00006484"/>
    </source>
</evidence>
<protein>
    <submittedName>
        <fullName evidence="5">Short chain dehydrogenase</fullName>
    </submittedName>
</protein>
<dbReference type="FunFam" id="3.40.50.720:FF:000084">
    <property type="entry name" value="Short-chain dehydrogenase reductase"/>
    <property type="match status" value="1"/>
</dbReference>
<evidence type="ECO:0000256" key="3">
    <source>
        <dbReference type="ARBA" id="ARBA00023002"/>
    </source>
</evidence>
<keyword evidence="2" id="KW-0521">NADP</keyword>
<dbReference type="EMBL" id="PIPP01000005">
    <property type="protein sequence ID" value="RUO36016.1"/>
    <property type="molecule type" value="Genomic_DNA"/>
</dbReference>
<organism evidence="5 6">
    <name type="scientific">Aliidiomarina shirensis</name>
    <dbReference type="NCBI Taxonomy" id="1048642"/>
    <lineage>
        <taxon>Bacteria</taxon>
        <taxon>Pseudomonadati</taxon>
        <taxon>Pseudomonadota</taxon>
        <taxon>Gammaproteobacteria</taxon>
        <taxon>Alteromonadales</taxon>
        <taxon>Idiomarinaceae</taxon>
        <taxon>Aliidiomarina</taxon>
    </lineage>
</organism>
<reference evidence="6" key="1">
    <citation type="journal article" date="2018" name="Front. Microbiol.">
        <title>Genome-Based Analysis Reveals the Taxonomy and Diversity of the Family Idiomarinaceae.</title>
        <authorList>
            <person name="Liu Y."/>
            <person name="Lai Q."/>
            <person name="Shao Z."/>
        </authorList>
    </citation>
    <scope>NUCLEOTIDE SEQUENCE [LARGE SCALE GENOMIC DNA]</scope>
    <source>
        <strain evidence="6">AIS</strain>
    </source>
</reference>
<dbReference type="Gene3D" id="3.40.50.720">
    <property type="entry name" value="NAD(P)-binding Rossmann-like Domain"/>
    <property type="match status" value="1"/>
</dbReference>
<dbReference type="RefSeq" id="WP_126808497.1">
    <property type="nucleotide sequence ID" value="NZ_PIPP01000005.1"/>
</dbReference>
<dbReference type="NCBIfam" id="NF004196">
    <property type="entry name" value="PRK05650.1"/>
    <property type="match status" value="1"/>
</dbReference>
<evidence type="ECO:0000256" key="4">
    <source>
        <dbReference type="RuleBase" id="RU000363"/>
    </source>
</evidence>
<comment type="similarity">
    <text evidence="1 4">Belongs to the short-chain dehydrogenases/reductases (SDR) family.</text>
</comment>
<evidence type="ECO:0000313" key="5">
    <source>
        <dbReference type="EMBL" id="RUO36016.1"/>
    </source>
</evidence>